<dbReference type="EMBL" id="BAAAQN010000066">
    <property type="protein sequence ID" value="GAA2057103.1"/>
    <property type="molecule type" value="Genomic_DNA"/>
</dbReference>
<evidence type="ECO:0000256" key="1">
    <source>
        <dbReference type="SAM" id="MobiDB-lite"/>
    </source>
</evidence>
<comment type="caution">
    <text evidence="2">The sequence shown here is derived from an EMBL/GenBank/DDBJ whole genome shotgun (WGS) entry which is preliminary data.</text>
</comment>
<evidence type="ECO:0000313" key="3">
    <source>
        <dbReference type="Proteomes" id="UP001500751"/>
    </source>
</evidence>
<accession>A0ABP5GTU0</accession>
<feature type="region of interest" description="Disordered" evidence="1">
    <location>
        <begin position="86"/>
        <end position="111"/>
    </location>
</feature>
<organism evidence="2 3">
    <name type="scientific">Catenulispora yoronensis</name>
    <dbReference type="NCBI Taxonomy" id="450799"/>
    <lineage>
        <taxon>Bacteria</taxon>
        <taxon>Bacillati</taxon>
        <taxon>Actinomycetota</taxon>
        <taxon>Actinomycetes</taxon>
        <taxon>Catenulisporales</taxon>
        <taxon>Catenulisporaceae</taxon>
        <taxon>Catenulispora</taxon>
    </lineage>
</organism>
<sequence length="111" mass="11944">MTERSDVKHGRPCCDWAIRLRAESGSGCGCWDIGPVGWVMGLSSVGGLWGWGGWVLWGGCRAVGRWGGDCRSALEVERRRNIEADQVDLATGSEEDPRDVHGPTITDAACA</sequence>
<name>A0ABP5GTU0_9ACTN</name>
<keyword evidence="3" id="KW-1185">Reference proteome</keyword>
<gene>
    <name evidence="2" type="ORF">GCM10009839_78030</name>
</gene>
<evidence type="ECO:0000313" key="2">
    <source>
        <dbReference type="EMBL" id="GAA2057103.1"/>
    </source>
</evidence>
<dbReference type="Proteomes" id="UP001500751">
    <property type="component" value="Unassembled WGS sequence"/>
</dbReference>
<protein>
    <submittedName>
        <fullName evidence="2">Uncharacterized protein</fullName>
    </submittedName>
</protein>
<reference evidence="3" key="1">
    <citation type="journal article" date="2019" name="Int. J. Syst. Evol. Microbiol.">
        <title>The Global Catalogue of Microorganisms (GCM) 10K type strain sequencing project: providing services to taxonomists for standard genome sequencing and annotation.</title>
        <authorList>
            <consortium name="The Broad Institute Genomics Platform"/>
            <consortium name="The Broad Institute Genome Sequencing Center for Infectious Disease"/>
            <person name="Wu L."/>
            <person name="Ma J."/>
        </authorList>
    </citation>
    <scope>NUCLEOTIDE SEQUENCE [LARGE SCALE GENOMIC DNA]</scope>
    <source>
        <strain evidence="3">JCM 16014</strain>
    </source>
</reference>
<proteinExistence type="predicted"/>